<accession>A0AAW0AYV0</accession>
<keyword evidence="6 12" id="KW-1133">Transmembrane helix</keyword>
<evidence type="ECO:0000256" key="12">
    <source>
        <dbReference type="SAM" id="Phobius"/>
    </source>
</evidence>
<name>A0AAW0AYV0_9AGAR</name>
<dbReference type="InterPro" id="IPR039261">
    <property type="entry name" value="FNR_nucleotide-bd"/>
</dbReference>
<dbReference type="Proteomes" id="UP001362999">
    <property type="component" value="Unassembled WGS sequence"/>
</dbReference>
<keyword evidence="15" id="KW-1185">Reference proteome</keyword>
<dbReference type="GO" id="GO:0006879">
    <property type="term" value="P:intracellular iron ion homeostasis"/>
    <property type="evidence" value="ECO:0007669"/>
    <property type="project" value="TreeGrafter"/>
</dbReference>
<evidence type="ECO:0000256" key="1">
    <source>
        <dbReference type="ARBA" id="ARBA00004141"/>
    </source>
</evidence>
<reference evidence="14 15" key="1">
    <citation type="journal article" date="2024" name="J Genomics">
        <title>Draft genome sequencing and assembly of Favolaschia claudopus CIRM-BRFM 2984 isolated from oak limbs.</title>
        <authorList>
            <person name="Navarro D."/>
            <person name="Drula E."/>
            <person name="Chaduli D."/>
            <person name="Cazenave R."/>
            <person name="Ahrendt S."/>
            <person name="Wang J."/>
            <person name="Lipzen A."/>
            <person name="Daum C."/>
            <person name="Barry K."/>
            <person name="Grigoriev I.V."/>
            <person name="Favel A."/>
            <person name="Rosso M.N."/>
            <person name="Martin F."/>
        </authorList>
    </citation>
    <scope>NUCLEOTIDE SEQUENCE [LARGE SCALE GENOMIC DNA]</scope>
    <source>
        <strain evidence="14 15">CIRM-BRFM 2984</strain>
    </source>
</reference>
<dbReference type="CDD" id="cd06186">
    <property type="entry name" value="NOX_Duox_like_FAD_NADP"/>
    <property type="match status" value="1"/>
</dbReference>
<evidence type="ECO:0000313" key="14">
    <source>
        <dbReference type="EMBL" id="KAK7018473.1"/>
    </source>
</evidence>
<feature type="region of interest" description="Disordered" evidence="11">
    <location>
        <begin position="410"/>
        <end position="439"/>
    </location>
</feature>
<dbReference type="SFLD" id="SFLDS00052">
    <property type="entry name" value="Ferric_Reductase_Domain"/>
    <property type="match status" value="1"/>
</dbReference>
<keyword evidence="3" id="KW-0813">Transport</keyword>
<dbReference type="Pfam" id="PF08022">
    <property type="entry name" value="FAD_binding_8"/>
    <property type="match status" value="1"/>
</dbReference>
<evidence type="ECO:0000256" key="4">
    <source>
        <dbReference type="ARBA" id="ARBA00022692"/>
    </source>
</evidence>
<dbReference type="InterPro" id="IPR017927">
    <property type="entry name" value="FAD-bd_FR_type"/>
</dbReference>
<dbReference type="EMBL" id="JAWWNJ010000046">
    <property type="protein sequence ID" value="KAK7018473.1"/>
    <property type="molecule type" value="Genomic_DNA"/>
</dbReference>
<evidence type="ECO:0000256" key="3">
    <source>
        <dbReference type="ARBA" id="ARBA00022448"/>
    </source>
</evidence>
<dbReference type="Pfam" id="PF08030">
    <property type="entry name" value="NAD_binding_6"/>
    <property type="match status" value="1"/>
</dbReference>
<feature type="transmembrane region" description="Helical" evidence="12">
    <location>
        <begin position="98"/>
        <end position="115"/>
    </location>
</feature>
<proteinExistence type="inferred from homology"/>
<evidence type="ECO:0000256" key="9">
    <source>
        <dbReference type="ARBA" id="ARBA00023136"/>
    </source>
</evidence>
<protein>
    <submittedName>
        <fullName evidence="14">Ferric/cupric reductase transmembrane component 1</fullName>
    </submittedName>
</protein>
<dbReference type="PROSITE" id="PS51384">
    <property type="entry name" value="FAD_FR"/>
    <property type="match status" value="1"/>
</dbReference>
<keyword evidence="5" id="KW-0249">Electron transport</keyword>
<dbReference type="GO" id="GO:0000293">
    <property type="term" value="F:ferric-chelate reductase activity"/>
    <property type="evidence" value="ECO:0007669"/>
    <property type="project" value="UniProtKB-ARBA"/>
</dbReference>
<dbReference type="GO" id="GO:0006826">
    <property type="term" value="P:iron ion transport"/>
    <property type="evidence" value="ECO:0007669"/>
    <property type="project" value="TreeGrafter"/>
</dbReference>
<dbReference type="GO" id="GO:0005886">
    <property type="term" value="C:plasma membrane"/>
    <property type="evidence" value="ECO:0007669"/>
    <property type="project" value="TreeGrafter"/>
</dbReference>
<dbReference type="InterPro" id="IPR051410">
    <property type="entry name" value="Ferric/Cupric_Reductase"/>
</dbReference>
<keyword evidence="8" id="KW-0406">Ion transport</keyword>
<dbReference type="PANTHER" id="PTHR32361">
    <property type="entry name" value="FERRIC/CUPRIC REDUCTASE TRANSMEMBRANE COMPONENT"/>
    <property type="match status" value="1"/>
</dbReference>
<keyword evidence="9 12" id="KW-0472">Membrane</keyword>
<evidence type="ECO:0000256" key="2">
    <source>
        <dbReference type="ARBA" id="ARBA00006278"/>
    </source>
</evidence>
<dbReference type="SFLD" id="SFLDG01168">
    <property type="entry name" value="Ferric_reductase_subgroup_(FRE"/>
    <property type="match status" value="1"/>
</dbReference>
<dbReference type="SUPFAM" id="SSF52343">
    <property type="entry name" value="Ferredoxin reductase-like, C-terminal NADP-linked domain"/>
    <property type="match status" value="1"/>
</dbReference>
<dbReference type="GO" id="GO:0015677">
    <property type="term" value="P:copper ion import"/>
    <property type="evidence" value="ECO:0007669"/>
    <property type="project" value="TreeGrafter"/>
</dbReference>
<sequence>MYIAALFTWTFINSTNTKGLRYDPKYWANRCGHIAGSQLPLMTALGMKNNLISALTGVSFDWLQILHRTCARVLCVVIWVHAFGRVYISVTIDLEEHWFRLGIVAASSLTLLSLLSIRPLRSRNHEVFLYLHAIFAIITLSGAYIHVSDFGYGSYIWPSLFLWGLDRFLRLLRISLVNSQLFGSTTRIASEATVTLPSSDAPGFIRVLVDRPRYFFWRPGQTAYLTIAGAYPTSISEAHPFTIANTPGTLQCEVPTESEQGQSSSGGRPQLMFILRVRQGFTRRLADSVLATGTSDGRGGIRRSFNAFVDGPYSSPPVVRGFETVVFICGGSGITFVLPLFSDLLQAASAATNSNPCCQRIVLIWAIRDQDQINWISLILSNLLSALPSANNSAPVIDIRFHVTSAAEDTQSFEGEKRPASSASTAEAGAGGDSHQSSIMNPEKIHDAERDRLLGLPGVQLIQGRPNVGEIVDTEITDARGGSMSVNVCGTPELGQSVRLALRSGFGRFTDVLRGGPSVQLHVEAFDV</sequence>
<feature type="transmembrane region" description="Helical" evidence="12">
    <location>
        <begin position="127"/>
        <end position="146"/>
    </location>
</feature>
<evidence type="ECO:0000256" key="10">
    <source>
        <dbReference type="ARBA" id="ARBA00023180"/>
    </source>
</evidence>
<dbReference type="InterPro" id="IPR013121">
    <property type="entry name" value="Fe_red_NAD-bd_6"/>
</dbReference>
<evidence type="ECO:0000256" key="5">
    <source>
        <dbReference type="ARBA" id="ARBA00022982"/>
    </source>
</evidence>
<organism evidence="14 15">
    <name type="scientific">Favolaschia claudopus</name>
    <dbReference type="NCBI Taxonomy" id="2862362"/>
    <lineage>
        <taxon>Eukaryota</taxon>
        <taxon>Fungi</taxon>
        <taxon>Dikarya</taxon>
        <taxon>Basidiomycota</taxon>
        <taxon>Agaricomycotina</taxon>
        <taxon>Agaricomycetes</taxon>
        <taxon>Agaricomycetidae</taxon>
        <taxon>Agaricales</taxon>
        <taxon>Marasmiineae</taxon>
        <taxon>Mycenaceae</taxon>
        <taxon>Favolaschia</taxon>
    </lineage>
</organism>
<dbReference type="AlphaFoldDB" id="A0AAW0AYV0"/>
<keyword evidence="10" id="KW-0325">Glycoprotein</keyword>
<dbReference type="PANTHER" id="PTHR32361:SF9">
    <property type="entry name" value="FERRIC REDUCTASE TRANSMEMBRANE COMPONENT 3-RELATED"/>
    <property type="match status" value="1"/>
</dbReference>
<evidence type="ECO:0000256" key="7">
    <source>
        <dbReference type="ARBA" id="ARBA00023002"/>
    </source>
</evidence>
<comment type="subcellular location">
    <subcellularLocation>
        <location evidence="1">Membrane</location>
        <topology evidence="1">Multi-pass membrane protein</topology>
    </subcellularLocation>
</comment>
<feature type="domain" description="FAD-binding FR-type" evidence="13">
    <location>
        <begin position="181"/>
        <end position="319"/>
    </location>
</feature>
<dbReference type="Gene3D" id="3.40.50.80">
    <property type="entry name" value="Nucleotide-binding domain of ferredoxin-NADP reductase (FNR) module"/>
    <property type="match status" value="1"/>
</dbReference>
<evidence type="ECO:0000313" key="15">
    <source>
        <dbReference type="Proteomes" id="UP001362999"/>
    </source>
</evidence>
<keyword evidence="4 12" id="KW-0812">Transmembrane</keyword>
<evidence type="ECO:0000256" key="8">
    <source>
        <dbReference type="ARBA" id="ARBA00023065"/>
    </source>
</evidence>
<dbReference type="Pfam" id="PF01794">
    <property type="entry name" value="Ferric_reduct"/>
    <property type="match status" value="1"/>
</dbReference>
<dbReference type="InterPro" id="IPR013112">
    <property type="entry name" value="FAD-bd_8"/>
</dbReference>
<gene>
    <name evidence="14" type="ORF">R3P38DRAFT_3360222</name>
</gene>
<evidence type="ECO:0000259" key="13">
    <source>
        <dbReference type="PROSITE" id="PS51384"/>
    </source>
</evidence>
<evidence type="ECO:0000256" key="6">
    <source>
        <dbReference type="ARBA" id="ARBA00022989"/>
    </source>
</evidence>
<comment type="caution">
    <text evidence="14">The sequence shown here is derived from an EMBL/GenBank/DDBJ whole genome shotgun (WGS) entry which is preliminary data.</text>
</comment>
<evidence type="ECO:0000256" key="11">
    <source>
        <dbReference type="SAM" id="MobiDB-lite"/>
    </source>
</evidence>
<dbReference type="InterPro" id="IPR013130">
    <property type="entry name" value="Fe3_Rdtase_TM_dom"/>
</dbReference>
<comment type="similarity">
    <text evidence="2">Belongs to the ferric reductase (FRE) family.</text>
</comment>
<feature type="transmembrane region" description="Helical" evidence="12">
    <location>
        <begin position="73"/>
        <end position="92"/>
    </location>
</feature>
<keyword evidence="7" id="KW-0560">Oxidoreductase</keyword>